<accession>A0ABP9HR12</accession>
<dbReference type="Gene3D" id="1.20.120.1220">
    <property type="match status" value="1"/>
</dbReference>
<feature type="transmembrane region" description="Helical" evidence="2">
    <location>
        <begin position="160"/>
        <end position="186"/>
    </location>
</feature>
<feature type="transmembrane region" description="Helical" evidence="2">
    <location>
        <begin position="68"/>
        <end position="88"/>
    </location>
</feature>
<feature type="transmembrane region" description="Helical" evidence="2">
    <location>
        <begin position="94"/>
        <end position="113"/>
    </location>
</feature>
<dbReference type="InterPro" id="IPR000045">
    <property type="entry name" value="Prepilin_IV_endopep_pep"/>
</dbReference>
<feature type="transmembrane region" description="Helical" evidence="2">
    <location>
        <begin position="120"/>
        <end position="140"/>
    </location>
</feature>
<protein>
    <recommendedName>
        <fullName evidence="3">Prepilin type IV endopeptidase peptidase domain-containing protein</fullName>
    </recommendedName>
</protein>
<dbReference type="Pfam" id="PF01478">
    <property type="entry name" value="Peptidase_A24"/>
    <property type="match status" value="1"/>
</dbReference>
<dbReference type="Proteomes" id="UP001500466">
    <property type="component" value="Unassembled WGS sequence"/>
</dbReference>
<name>A0ABP9HR12_9ACTN</name>
<dbReference type="PANTHER" id="PTHR30487">
    <property type="entry name" value="TYPE 4 PREPILIN-LIKE PROTEINS LEADER PEPTIDE-PROCESSING ENZYME"/>
    <property type="match status" value="1"/>
</dbReference>
<evidence type="ECO:0000313" key="5">
    <source>
        <dbReference type="Proteomes" id="UP001500466"/>
    </source>
</evidence>
<feature type="transmembrane region" description="Helical" evidence="2">
    <location>
        <begin position="198"/>
        <end position="216"/>
    </location>
</feature>
<evidence type="ECO:0000259" key="3">
    <source>
        <dbReference type="Pfam" id="PF01478"/>
    </source>
</evidence>
<feature type="transmembrane region" description="Helical" evidence="2">
    <location>
        <begin position="40"/>
        <end position="61"/>
    </location>
</feature>
<sequence length="225" mass="22790">MLLGPSLLCATVGFAVGCALRSPADRLASAGPSAVPARSHAPAALTLGAVTAVLFTTLAWRLGPGLDLVAFFALAAGGVVLALVDLRTLRLPDIVTGAILLAGLSLLGIEALAVDEIGSYVRALAGAIVLAAYHFALAVFRRGALGFGDVKLAAVLGLHLSWLGWGELIAGAALSFVGAGTTAAFMLASGRARLDTPLAFGPWMLLGALGGILFGAELTEAYRTW</sequence>
<dbReference type="InterPro" id="IPR050882">
    <property type="entry name" value="Prepilin_peptidase/N-MTase"/>
</dbReference>
<evidence type="ECO:0000256" key="1">
    <source>
        <dbReference type="ARBA" id="ARBA00005801"/>
    </source>
</evidence>
<dbReference type="EMBL" id="BAABHS010000018">
    <property type="protein sequence ID" value="GAA4976684.1"/>
    <property type="molecule type" value="Genomic_DNA"/>
</dbReference>
<proteinExistence type="inferred from homology"/>
<dbReference type="PANTHER" id="PTHR30487:SF0">
    <property type="entry name" value="PREPILIN LEADER PEPTIDASE_N-METHYLTRANSFERASE-RELATED"/>
    <property type="match status" value="1"/>
</dbReference>
<feature type="domain" description="Prepilin type IV endopeptidase peptidase" evidence="3">
    <location>
        <begin position="74"/>
        <end position="177"/>
    </location>
</feature>
<reference evidence="5" key="1">
    <citation type="journal article" date="2019" name="Int. J. Syst. Evol. Microbiol.">
        <title>The Global Catalogue of Microorganisms (GCM) 10K type strain sequencing project: providing services to taxonomists for standard genome sequencing and annotation.</title>
        <authorList>
            <consortium name="The Broad Institute Genomics Platform"/>
            <consortium name="The Broad Institute Genome Sequencing Center for Infectious Disease"/>
            <person name="Wu L."/>
            <person name="Ma J."/>
        </authorList>
    </citation>
    <scope>NUCLEOTIDE SEQUENCE [LARGE SCALE GENOMIC DNA]</scope>
    <source>
        <strain evidence="5">JCM 17986</strain>
    </source>
</reference>
<evidence type="ECO:0000313" key="4">
    <source>
        <dbReference type="EMBL" id="GAA4976684.1"/>
    </source>
</evidence>
<dbReference type="RefSeq" id="WP_345677888.1">
    <property type="nucleotide sequence ID" value="NZ_BAABHS010000018.1"/>
</dbReference>
<gene>
    <name evidence="4" type="ORF">GCM10023205_49890</name>
</gene>
<comment type="caution">
    <text evidence="4">The sequence shown here is derived from an EMBL/GenBank/DDBJ whole genome shotgun (WGS) entry which is preliminary data.</text>
</comment>
<evidence type="ECO:0000256" key="2">
    <source>
        <dbReference type="SAM" id="Phobius"/>
    </source>
</evidence>
<keyword evidence="5" id="KW-1185">Reference proteome</keyword>
<keyword evidence="2" id="KW-1133">Transmembrane helix</keyword>
<comment type="similarity">
    <text evidence="1">Belongs to the peptidase A24 family.</text>
</comment>
<organism evidence="4 5">
    <name type="scientific">Yinghuangia aomiensis</name>
    <dbReference type="NCBI Taxonomy" id="676205"/>
    <lineage>
        <taxon>Bacteria</taxon>
        <taxon>Bacillati</taxon>
        <taxon>Actinomycetota</taxon>
        <taxon>Actinomycetes</taxon>
        <taxon>Kitasatosporales</taxon>
        <taxon>Streptomycetaceae</taxon>
        <taxon>Yinghuangia</taxon>
    </lineage>
</organism>
<keyword evidence="2" id="KW-0812">Transmembrane</keyword>
<keyword evidence="2" id="KW-0472">Membrane</keyword>